<evidence type="ECO:0000313" key="3">
    <source>
        <dbReference type="EMBL" id="QDQ42839.1"/>
    </source>
</evidence>
<keyword evidence="1" id="KW-0472">Membrane</keyword>
<dbReference type="AlphaFoldDB" id="A0A0C1RW87"/>
<dbReference type="EMBL" id="CP037899">
    <property type="protein sequence ID" value="QDQ42839.1"/>
    <property type="molecule type" value="Genomic_DNA"/>
</dbReference>
<keyword evidence="1" id="KW-1133">Transmembrane helix</keyword>
<accession>A0A0C1RW87</accession>
<keyword evidence="4" id="KW-1185">Reference proteome</keyword>
<dbReference type="RefSeq" id="WP_039720498.1">
    <property type="nucleotide sequence ID" value="NZ_CP037899.1"/>
</dbReference>
<keyword evidence="1" id="KW-0812">Transmembrane</keyword>
<feature type="transmembrane region" description="Helical" evidence="1">
    <location>
        <begin position="20"/>
        <end position="39"/>
    </location>
</feature>
<dbReference type="EMBL" id="JQNX01000001">
    <property type="protein sequence ID" value="KIE59201.1"/>
    <property type="molecule type" value="Genomic_DNA"/>
</dbReference>
<organism evidence="3 5">
    <name type="scientific">Methylacidiphilum kamchatkense Kam1</name>
    <dbReference type="NCBI Taxonomy" id="1202785"/>
    <lineage>
        <taxon>Bacteria</taxon>
        <taxon>Pseudomonadati</taxon>
        <taxon>Verrucomicrobiota</taxon>
        <taxon>Methylacidiphilae</taxon>
        <taxon>Methylacidiphilales</taxon>
        <taxon>Methylacidiphilaceae</taxon>
        <taxon>Methylacidiphilum (ex Ratnadevi et al. 2023)</taxon>
    </lineage>
</organism>
<evidence type="ECO:0000313" key="5">
    <source>
        <dbReference type="Proteomes" id="UP000315925"/>
    </source>
</evidence>
<name>A0A0C1RW87_9BACT</name>
<dbReference type="KEGG" id="mkc:kam1_1624"/>
<sequence length="401" mass="46598">MDLSYEKQALACIIFPKFKAAHTLLLSLLLFPSFFSLFGRNAPENKNKKDLNKKDLILYLIPLPCNYPTCSAQWIHGKLSLNQEQKDLLDKLSVLPIESPEWFGWVEGRHEGVGVGIDYVCDRLIVQEKKKGNPRQLTLKSAYPFIEAWLFCRIEGLRDMAVGLRSRDFNGQILVEVFDLDTGRRIKAEDKLEVSFGRTAWEQLLREDVDFLPYVFHHGEAKDDYPVAIVGKVYDTEPEKKTTVVTLLFKSGKRTELRYPGLCRNFKIARNGTAGWIREAQSPRGWSYLEFYKDGAIFLRVFGKYPQLIDWYFEREGQGVVFGSTEKNQAPFYERYDLTIGKRIDSEEKPVYDWIELKPWAKPIESEGKTIFWSTQLELKPQQGTGLFRLNSKEPLWVRRQ</sequence>
<dbReference type="Proteomes" id="UP000031594">
    <property type="component" value="Unassembled WGS sequence"/>
</dbReference>
<dbReference type="STRING" id="1202785.A946_00240"/>
<evidence type="ECO:0000313" key="2">
    <source>
        <dbReference type="EMBL" id="KIE59201.1"/>
    </source>
</evidence>
<evidence type="ECO:0000313" key="4">
    <source>
        <dbReference type="Proteomes" id="UP000031594"/>
    </source>
</evidence>
<reference evidence="5" key="3">
    <citation type="submission" date="2019-03" db="EMBL/GenBank/DDBJ databases">
        <title>Complete genome of Methylacidiphilum kamchatkense Kam1.</title>
        <authorList>
            <person name="Kruse T."/>
            <person name="Murarilal Ratnadevi C."/>
            <person name="Erikstad H.-A."/>
            <person name="Birkeland N.-K."/>
        </authorList>
    </citation>
    <scope>NUCLEOTIDE SEQUENCE [LARGE SCALE GENOMIC DNA]</scope>
    <source>
        <strain evidence="5">kam1</strain>
    </source>
</reference>
<evidence type="ECO:0000256" key="1">
    <source>
        <dbReference type="SAM" id="Phobius"/>
    </source>
</evidence>
<gene>
    <name evidence="2" type="ORF">A946_00240</name>
    <name evidence="3" type="ORF">kam1_1624</name>
</gene>
<reference evidence="3" key="2">
    <citation type="journal article" date="2019" name="BMC Genomics">
        <title>Complete genome sequence analysis of the thermoacidophilic verrucomicrobial methanotroph 'Candidatus Methylacidiphilum kamchatkense' strain Kam1 and comparison with its closest relatives.</title>
        <authorList>
            <person name="Kruse T."/>
            <person name="Ratnadevi C.M."/>
            <person name="Erikstad H.A."/>
            <person name="Birkeland N.K."/>
        </authorList>
    </citation>
    <scope>NUCLEOTIDE SEQUENCE</scope>
    <source>
        <strain evidence="3">Kam1</strain>
    </source>
</reference>
<proteinExistence type="predicted"/>
<reference evidence="2 4" key="1">
    <citation type="submission" date="2014-08" db="EMBL/GenBank/DDBJ databases">
        <title>Methylacidiphilum kamchatkense strain Kam1 draft genome sequence.</title>
        <authorList>
            <person name="Birkeland N.-K."/>
            <person name="Erikstad H.A."/>
        </authorList>
    </citation>
    <scope>NUCLEOTIDE SEQUENCE [LARGE SCALE GENOMIC DNA]</scope>
    <source>
        <strain evidence="2 4">Kam1</strain>
    </source>
</reference>
<dbReference type="Proteomes" id="UP000315925">
    <property type="component" value="Chromosome"/>
</dbReference>
<protein>
    <submittedName>
        <fullName evidence="3">Uncharacterized protein</fullName>
    </submittedName>
</protein>
<dbReference type="OrthoDB" id="186103at2"/>